<feature type="region of interest" description="Disordered" evidence="1">
    <location>
        <begin position="292"/>
        <end position="312"/>
    </location>
</feature>
<keyword evidence="5" id="KW-1185">Reference proteome</keyword>
<dbReference type="AlphaFoldDB" id="A0A4Y7QHN5"/>
<evidence type="ECO:0000313" key="5">
    <source>
        <dbReference type="Proteomes" id="UP000294933"/>
    </source>
</evidence>
<gene>
    <name evidence="4" type="ORF">BD410DRAFT_487816</name>
</gene>
<feature type="transmembrane region" description="Helical" evidence="2">
    <location>
        <begin position="119"/>
        <end position="138"/>
    </location>
</feature>
<feature type="domain" description="DUF6534" evidence="3">
    <location>
        <begin position="185"/>
        <end position="270"/>
    </location>
</feature>
<dbReference type="Proteomes" id="UP000294933">
    <property type="component" value="Unassembled WGS sequence"/>
</dbReference>
<feature type="transmembrane region" description="Helical" evidence="2">
    <location>
        <begin position="74"/>
        <end position="99"/>
    </location>
</feature>
<evidence type="ECO:0000256" key="1">
    <source>
        <dbReference type="SAM" id="MobiDB-lite"/>
    </source>
</evidence>
<evidence type="ECO:0000259" key="3">
    <source>
        <dbReference type="Pfam" id="PF20152"/>
    </source>
</evidence>
<evidence type="ECO:0000256" key="2">
    <source>
        <dbReference type="SAM" id="Phobius"/>
    </source>
</evidence>
<dbReference type="PANTHER" id="PTHR40465:SF1">
    <property type="entry name" value="DUF6534 DOMAIN-CONTAINING PROTEIN"/>
    <property type="match status" value="1"/>
</dbReference>
<organism evidence="4 5">
    <name type="scientific">Rickenella mellea</name>
    <dbReference type="NCBI Taxonomy" id="50990"/>
    <lineage>
        <taxon>Eukaryota</taxon>
        <taxon>Fungi</taxon>
        <taxon>Dikarya</taxon>
        <taxon>Basidiomycota</taxon>
        <taxon>Agaricomycotina</taxon>
        <taxon>Agaricomycetes</taxon>
        <taxon>Hymenochaetales</taxon>
        <taxon>Rickenellaceae</taxon>
        <taxon>Rickenella</taxon>
    </lineage>
</organism>
<keyword evidence="2" id="KW-0812">Transmembrane</keyword>
<feature type="transmembrane region" description="Helical" evidence="2">
    <location>
        <begin position="213"/>
        <end position="240"/>
    </location>
</feature>
<dbReference type="OrthoDB" id="3206554at2759"/>
<feature type="transmembrane region" description="Helical" evidence="2">
    <location>
        <begin position="44"/>
        <end position="62"/>
    </location>
</feature>
<proteinExistence type="predicted"/>
<protein>
    <recommendedName>
        <fullName evidence="3">DUF6534 domain-containing protein</fullName>
    </recommendedName>
</protein>
<reference evidence="4 5" key="1">
    <citation type="submission" date="2018-06" db="EMBL/GenBank/DDBJ databases">
        <title>A transcriptomic atlas of mushroom development highlights an independent origin of complex multicellularity.</title>
        <authorList>
            <consortium name="DOE Joint Genome Institute"/>
            <person name="Krizsan K."/>
            <person name="Almasi E."/>
            <person name="Merenyi Z."/>
            <person name="Sahu N."/>
            <person name="Viragh M."/>
            <person name="Koszo T."/>
            <person name="Mondo S."/>
            <person name="Kiss B."/>
            <person name="Balint B."/>
            <person name="Kues U."/>
            <person name="Barry K."/>
            <person name="Hegedus J.C."/>
            <person name="Henrissat B."/>
            <person name="Johnson J."/>
            <person name="Lipzen A."/>
            <person name="Ohm R."/>
            <person name="Nagy I."/>
            <person name="Pangilinan J."/>
            <person name="Yan J."/>
            <person name="Xiong Y."/>
            <person name="Grigoriev I.V."/>
            <person name="Hibbett D.S."/>
            <person name="Nagy L.G."/>
        </authorList>
    </citation>
    <scope>NUCLEOTIDE SEQUENCE [LARGE SCALE GENOMIC DNA]</scope>
    <source>
        <strain evidence="4 5">SZMC22713</strain>
    </source>
</reference>
<accession>A0A4Y7QHN5</accession>
<evidence type="ECO:0000313" key="4">
    <source>
        <dbReference type="EMBL" id="TDL27173.1"/>
    </source>
</evidence>
<keyword evidence="2" id="KW-0472">Membrane</keyword>
<keyword evidence="2" id="KW-1133">Transmembrane helix</keyword>
<dbReference type="VEuPathDB" id="FungiDB:BD410DRAFT_487816"/>
<feature type="transmembrane region" description="Helical" evidence="2">
    <location>
        <begin position="182"/>
        <end position="201"/>
    </location>
</feature>
<dbReference type="Pfam" id="PF20152">
    <property type="entry name" value="DUF6534"/>
    <property type="match status" value="1"/>
</dbReference>
<dbReference type="PANTHER" id="PTHR40465">
    <property type="entry name" value="CHROMOSOME 1, WHOLE GENOME SHOTGUN SEQUENCE"/>
    <property type="match status" value="1"/>
</dbReference>
<dbReference type="STRING" id="50990.A0A4Y7QHN5"/>
<dbReference type="InterPro" id="IPR045339">
    <property type="entry name" value="DUF6534"/>
</dbReference>
<sequence length="312" mass="34913">MCVAKHHPILLSMRSQLENLALQNQKLYGHMHVNDSTTVKSQSFIFATMLYGVLCSQIYNYYVSFGSDGHATKLIVGILLFLNTVGIAMQSDAMYYYLIQNFSNITAISHANWTINLQGFINALVTSICQFFFAWRVWRVSRGSYFLTGAIVASSCVQLGKFTDKGIRVTNSMNTIPISMNLGSSLLCDLLISFSCCFYLAKNRTGFQRMDNVINSLMLYSVCTGIVTSTVAIAVLILFFTMKTTLFHVGVGFLVGKLYSNSLMANLNSRYMFRRELSTEGSVQLTTMPTLHRQREKPQGPMPIYATPNGQV</sequence>
<feature type="transmembrane region" description="Helical" evidence="2">
    <location>
        <begin position="246"/>
        <end position="267"/>
    </location>
</feature>
<dbReference type="EMBL" id="ML170160">
    <property type="protein sequence ID" value="TDL27173.1"/>
    <property type="molecule type" value="Genomic_DNA"/>
</dbReference>
<name>A0A4Y7QHN5_9AGAM</name>